<feature type="region of interest" description="Disordered" evidence="5">
    <location>
        <begin position="1"/>
        <end position="28"/>
    </location>
</feature>
<dbReference type="Pfam" id="PF07690">
    <property type="entry name" value="MFS_1"/>
    <property type="match status" value="1"/>
</dbReference>
<feature type="transmembrane region" description="Helical" evidence="6">
    <location>
        <begin position="471"/>
        <end position="492"/>
    </location>
</feature>
<feature type="transmembrane region" description="Helical" evidence="6">
    <location>
        <begin position="207"/>
        <end position="230"/>
    </location>
</feature>
<dbReference type="Proteomes" id="UP000053424">
    <property type="component" value="Unassembled WGS sequence"/>
</dbReference>
<feature type="transmembrane region" description="Helical" evidence="6">
    <location>
        <begin position="432"/>
        <end position="451"/>
    </location>
</feature>
<dbReference type="AlphaFoldDB" id="A0A0C2YG03"/>
<evidence type="ECO:0008006" key="9">
    <source>
        <dbReference type="Google" id="ProtNLM"/>
    </source>
</evidence>
<feature type="transmembrane region" description="Helical" evidence="6">
    <location>
        <begin position="614"/>
        <end position="636"/>
    </location>
</feature>
<dbReference type="Gene3D" id="1.20.1250.20">
    <property type="entry name" value="MFS general substrate transporter like domains"/>
    <property type="match status" value="1"/>
</dbReference>
<dbReference type="OrthoDB" id="3026777at2759"/>
<feature type="transmembrane region" description="Helical" evidence="6">
    <location>
        <begin position="551"/>
        <end position="571"/>
    </location>
</feature>
<evidence type="ECO:0000256" key="1">
    <source>
        <dbReference type="ARBA" id="ARBA00004141"/>
    </source>
</evidence>
<keyword evidence="4 6" id="KW-0472">Membrane</keyword>
<evidence type="ECO:0000256" key="2">
    <source>
        <dbReference type="ARBA" id="ARBA00022692"/>
    </source>
</evidence>
<name>A0A0C2YG03_HEBCY</name>
<evidence type="ECO:0000256" key="3">
    <source>
        <dbReference type="ARBA" id="ARBA00022989"/>
    </source>
</evidence>
<keyword evidence="8" id="KW-1185">Reference proteome</keyword>
<dbReference type="GO" id="GO:0022857">
    <property type="term" value="F:transmembrane transporter activity"/>
    <property type="evidence" value="ECO:0007669"/>
    <property type="project" value="InterPro"/>
</dbReference>
<feature type="region of interest" description="Disordered" evidence="5">
    <location>
        <begin position="512"/>
        <end position="537"/>
    </location>
</feature>
<comment type="subcellular location">
    <subcellularLocation>
        <location evidence="1">Membrane</location>
        <topology evidence="1">Multi-pass membrane protein</topology>
    </subcellularLocation>
</comment>
<evidence type="ECO:0000256" key="6">
    <source>
        <dbReference type="SAM" id="Phobius"/>
    </source>
</evidence>
<keyword evidence="3 6" id="KW-1133">Transmembrane helix</keyword>
<organism evidence="7 8">
    <name type="scientific">Hebeloma cylindrosporum</name>
    <dbReference type="NCBI Taxonomy" id="76867"/>
    <lineage>
        <taxon>Eukaryota</taxon>
        <taxon>Fungi</taxon>
        <taxon>Dikarya</taxon>
        <taxon>Basidiomycota</taxon>
        <taxon>Agaricomycotina</taxon>
        <taxon>Agaricomycetes</taxon>
        <taxon>Agaricomycetidae</taxon>
        <taxon>Agaricales</taxon>
        <taxon>Agaricineae</taxon>
        <taxon>Hymenogastraceae</taxon>
        <taxon>Hebeloma</taxon>
    </lineage>
</organism>
<dbReference type="InterPro" id="IPR011701">
    <property type="entry name" value="MFS"/>
</dbReference>
<dbReference type="HOGENOM" id="CLU_017517_1_0_1"/>
<feature type="region of interest" description="Disordered" evidence="5">
    <location>
        <begin position="51"/>
        <end position="75"/>
    </location>
</feature>
<evidence type="ECO:0000256" key="4">
    <source>
        <dbReference type="ARBA" id="ARBA00023136"/>
    </source>
</evidence>
<protein>
    <recommendedName>
        <fullName evidence="9">Major facilitator superfamily (MFS) profile domain-containing protein</fullName>
    </recommendedName>
</protein>
<feature type="transmembrane region" description="Helical" evidence="6">
    <location>
        <begin position="310"/>
        <end position="333"/>
    </location>
</feature>
<keyword evidence="2 6" id="KW-0812">Transmembrane</keyword>
<reference evidence="7 8" key="1">
    <citation type="submission" date="2014-04" db="EMBL/GenBank/DDBJ databases">
        <authorList>
            <consortium name="DOE Joint Genome Institute"/>
            <person name="Kuo A."/>
            <person name="Gay G."/>
            <person name="Dore J."/>
            <person name="Kohler A."/>
            <person name="Nagy L.G."/>
            <person name="Floudas D."/>
            <person name="Copeland A."/>
            <person name="Barry K.W."/>
            <person name="Cichocki N."/>
            <person name="Veneault-Fourrey C."/>
            <person name="LaButti K."/>
            <person name="Lindquist E.A."/>
            <person name="Lipzen A."/>
            <person name="Lundell T."/>
            <person name="Morin E."/>
            <person name="Murat C."/>
            <person name="Sun H."/>
            <person name="Tunlid A."/>
            <person name="Henrissat B."/>
            <person name="Grigoriev I.V."/>
            <person name="Hibbett D.S."/>
            <person name="Martin F."/>
            <person name="Nordberg H.P."/>
            <person name="Cantor M.N."/>
            <person name="Hua S.X."/>
        </authorList>
    </citation>
    <scope>NUCLEOTIDE SEQUENCE [LARGE SCALE GENOMIC DNA]</scope>
    <source>
        <strain evidence="8">h7</strain>
    </source>
</reference>
<dbReference type="PANTHER" id="PTHR23507">
    <property type="entry name" value="ZGC:174356"/>
    <property type="match status" value="1"/>
</dbReference>
<evidence type="ECO:0000256" key="5">
    <source>
        <dbReference type="SAM" id="MobiDB-lite"/>
    </source>
</evidence>
<dbReference type="SUPFAM" id="SSF103473">
    <property type="entry name" value="MFS general substrate transporter"/>
    <property type="match status" value="1"/>
</dbReference>
<accession>A0A0C2YG03</accession>
<feature type="compositionally biased region" description="Polar residues" evidence="5">
    <location>
        <begin position="13"/>
        <end position="24"/>
    </location>
</feature>
<feature type="compositionally biased region" description="Low complexity" evidence="5">
    <location>
        <begin position="524"/>
        <end position="535"/>
    </location>
</feature>
<feature type="compositionally biased region" description="Acidic residues" evidence="5">
    <location>
        <begin position="60"/>
        <end position="72"/>
    </location>
</feature>
<dbReference type="PANTHER" id="PTHR23507:SF1">
    <property type="entry name" value="FI18259P1-RELATED"/>
    <property type="match status" value="1"/>
</dbReference>
<reference evidence="8" key="2">
    <citation type="submission" date="2015-01" db="EMBL/GenBank/DDBJ databases">
        <title>Evolutionary Origins and Diversification of the Mycorrhizal Mutualists.</title>
        <authorList>
            <consortium name="DOE Joint Genome Institute"/>
            <consortium name="Mycorrhizal Genomics Consortium"/>
            <person name="Kohler A."/>
            <person name="Kuo A."/>
            <person name="Nagy L.G."/>
            <person name="Floudas D."/>
            <person name="Copeland A."/>
            <person name="Barry K.W."/>
            <person name="Cichocki N."/>
            <person name="Veneault-Fourrey C."/>
            <person name="LaButti K."/>
            <person name="Lindquist E.A."/>
            <person name="Lipzen A."/>
            <person name="Lundell T."/>
            <person name="Morin E."/>
            <person name="Murat C."/>
            <person name="Riley R."/>
            <person name="Ohm R."/>
            <person name="Sun H."/>
            <person name="Tunlid A."/>
            <person name="Henrissat B."/>
            <person name="Grigoriev I.V."/>
            <person name="Hibbett D.S."/>
            <person name="Martin F."/>
        </authorList>
    </citation>
    <scope>NUCLEOTIDE SEQUENCE [LARGE SCALE GENOMIC DNA]</scope>
    <source>
        <strain evidence="8">h7</strain>
    </source>
</reference>
<dbReference type="InterPro" id="IPR036259">
    <property type="entry name" value="MFS_trans_sf"/>
</dbReference>
<feature type="transmembrane region" description="Helical" evidence="6">
    <location>
        <begin position="339"/>
        <end position="361"/>
    </location>
</feature>
<feature type="transmembrane region" description="Helical" evidence="6">
    <location>
        <begin position="270"/>
        <end position="298"/>
    </location>
</feature>
<feature type="transmembrane region" description="Helical" evidence="6">
    <location>
        <begin position="242"/>
        <end position="264"/>
    </location>
</feature>
<evidence type="ECO:0000313" key="8">
    <source>
        <dbReference type="Proteomes" id="UP000053424"/>
    </source>
</evidence>
<proteinExistence type="predicted"/>
<feature type="transmembrane region" description="Helical" evidence="6">
    <location>
        <begin position="648"/>
        <end position="668"/>
    </location>
</feature>
<sequence>MPSTAHLHGGSRATKNATSTNTLYVPQPDSLILPDGPVGEEATELLNEFVHPNRHGTEETLVESDDNEGASDDEGKVDKKCKLPWWKRPSPWWLLAVMPFTSIAMSAKIAPRIEIYTMLACSVHKPDVFRQNFPGIELDIRSTIHETPALGLRDQPSDIPISSNMLYVVHDYFPGIYPFLDGSSKNGSTPPPKKGNLCASDPVVQAAVAKLTAVIAACMGILSCITTGWWGAFSDRHGRTRVMGISILGLLLTDFNFIFVTSFSKYIPGGYWFLVVGPIGEGLLGGMTTGVAAYHGYMADTTNESNRSRLFSLSLGLLFTGMAIGPTFGSLLIRFTGKTISVFFAAATIHILYTFLVWFILPESLSKKRMENSQNKYAMELLETANERELNPAVGLVVTLRRTFAFLSPLTVFMPAEQKGSSNPLKKPKMDWNLTLMALGYAFTVSLVGSYSYKFQYAASAFGWDSQTIGYWLSLIGATRAILLTMILPVAIKLFKPEPLILELPVPTTPGENTPLLEGDANDSGSQTASSSSTQLPRTVRKEIHSPSFDLNLARASLFVDIIAYAFMGLAPTATAFTLFGMMGSLSAGFSPAVQSVTLALYARRGGTETGRLFGALSVVQALCSQILGPSLYGFVYMKTVAVYPRTIFFVSVVTVVISSILLSLVRLPNANEYHRQSLLDLEEPTSAVDHLQEGTLVSQ</sequence>
<evidence type="ECO:0000313" key="7">
    <source>
        <dbReference type="EMBL" id="KIM48623.1"/>
    </source>
</evidence>
<dbReference type="GO" id="GO:0016020">
    <property type="term" value="C:membrane"/>
    <property type="evidence" value="ECO:0007669"/>
    <property type="project" value="UniProtKB-SubCell"/>
</dbReference>
<dbReference type="EMBL" id="KN831768">
    <property type="protein sequence ID" value="KIM48623.1"/>
    <property type="molecule type" value="Genomic_DNA"/>
</dbReference>
<gene>
    <name evidence="7" type="ORF">M413DRAFT_15018</name>
</gene>